<keyword evidence="4" id="KW-0540">Nuclease</keyword>
<protein>
    <recommendedName>
        <fullName evidence="9">Reverse transcriptase domain-containing protein</fullName>
    </recommendedName>
</protein>
<dbReference type="GO" id="GO:0008233">
    <property type="term" value="F:peptidase activity"/>
    <property type="evidence" value="ECO:0007669"/>
    <property type="project" value="UniProtKB-KW"/>
</dbReference>
<feature type="region of interest" description="Disordered" evidence="8">
    <location>
        <begin position="41"/>
        <end position="69"/>
    </location>
</feature>
<dbReference type="InterPro" id="IPR043128">
    <property type="entry name" value="Rev_trsase/Diguanyl_cyclase"/>
</dbReference>
<dbReference type="Gene3D" id="3.10.20.370">
    <property type="match status" value="1"/>
</dbReference>
<dbReference type="EMBL" id="OIVN01005346">
    <property type="protein sequence ID" value="SPD22061.1"/>
    <property type="molecule type" value="Genomic_DNA"/>
</dbReference>
<dbReference type="CDD" id="cd01647">
    <property type="entry name" value="RT_LTR"/>
    <property type="match status" value="1"/>
</dbReference>
<dbReference type="InterPro" id="IPR041373">
    <property type="entry name" value="RT_RNaseH"/>
</dbReference>
<evidence type="ECO:0000256" key="2">
    <source>
        <dbReference type="ARBA" id="ARBA00022679"/>
    </source>
</evidence>
<accession>A0A2N9IDR7</accession>
<evidence type="ECO:0000256" key="8">
    <source>
        <dbReference type="SAM" id="MobiDB-lite"/>
    </source>
</evidence>
<dbReference type="Pfam" id="PF00078">
    <property type="entry name" value="RVT_1"/>
    <property type="match status" value="1"/>
</dbReference>
<feature type="compositionally biased region" description="Basic and acidic residues" evidence="8">
    <location>
        <begin position="41"/>
        <end position="53"/>
    </location>
</feature>
<dbReference type="PANTHER" id="PTHR35046">
    <property type="entry name" value="ZINC KNUCKLE (CCHC-TYPE) FAMILY PROTEIN"/>
    <property type="match status" value="1"/>
</dbReference>
<dbReference type="SUPFAM" id="SSF56672">
    <property type="entry name" value="DNA/RNA polymerases"/>
    <property type="match status" value="1"/>
</dbReference>
<dbReference type="InterPro" id="IPR043502">
    <property type="entry name" value="DNA/RNA_pol_sf"/>
</dbReference>
<evidence type="ECO:0000256" key="6">
    <source>
        <dbReference type="ARBA" id="ARBA00022801"/>
    </source>
</evidence>
<dbReference type="Gene3D" id="3.10.10.10">
    <property type="entry name" value="HIV Type 1 Reverse Transcriptase, subunit A, domain 1"/>
    <property type="match status" value="1"/>
</dbReference>
<evidence type="ECO:0000256" key="3">
    <source>
        <dbReference type="ARBA" id="ARBA00022695"/>
    </source>
</evidence>
<keyword evidence="5" id="KW-0255">Endonuclease</keyword>
<name>A0A2N9IDR7_FAGSY</name>
<dbReference type="InterPro" id="IPR000477">
    <property type="entry name" value="RT_dom"/>
</dbReference>
<dbReference type="Pfam" id="PF17917">
    <property type="entry name" value="RT_RNaseH"/>
    <property type="match status" value="1"/>
</dbReference>
<evidence type="ECO:0000256" key="5">
    <source>
        <dbReference type="ARBA" id="ARBA00022759"/>
    </source>
</evidence>
<evidence type="ECO:0000256" key="4">
    <source>
        <dbReference type="ARBA" id="ARBA00022722"/>
    </source>
</evidence>
<evidence type="ECO:0000256" key="1">
    <source>
        <dbReference type="ARBA" id="ARBA00022670"/>
    </source>
</evidence>
<dbReference type="Gene3D" id="3.30.70.270">
    <property type="match status" value="1"/>
</dbReference>
<organism evidence="10">
    <name type="scientific">Fagus sylvatica</name>
    <name type="common">Beechnut</name>
    <dbReference type="NCBI Taxonomy" id="28930"/>
    <lineage>
        <taxon>Eukaryota</taxon>
        <taxon>Viridiplantae</taxon>
        <taxon>Streptophyta</taxon>
        <taxon>Embryophyta</taxon>
        <taxon>Tracheophyta</taxon>
        <taxon>Spermatophyta</taxon>
        <taxon>Magnoliopsida</taxon>
        <taxon>eudicotyledons</taxon>
        <taxon>Gunneridae</taxon>
        <taxon>Pentapetalae</taxon>
        <taxon>rosids</taxon>
        <taxon>fabids</taxon>
        <taxon>Fagales</taxon>
        <taxon>Fagaceae</taxon>
        <taxon>Fagus</taxon>
    </lineage>
</organism>
<dbReference type="GO" id="GO:0004519">
    <property type="term" value="F:endonuclease activity"/>
    <property type="evidence" value="ECO:0007669"/>
    <property type="project" value="UniProtKB-KW"/>
</dbReference>
<keyword evidence="3" id="KW-0548">Nucleotidyltransferase</keyword>
<dbReference type="GO" id="GO:0006508">
    <property type="term" value="P:proteolysis"/>
    <property type="evidence" value="ECO:0007669"/>
    <property type="project" value="UniProtKB-KW"/>
</dbReference>
<dbReference type="PANTHER" id="PTHR35046:SF23">
    <property type="entry name" value="NUCLEOTIDYLTRANSFERASE, RIBONUCLEASE H"/>
    <property type="match status" value="1"/>
</dbReference>
<dbReference type="GO" id="GO:0003964">
    <property type="term" value="F:RNA-directed DNA polymerase activity"/>
    <property type="evidence" value="ECO:0007669"/>
    <property type="project" value="UniProtKB-KW"/>
</dbReference>
<keyword evidence="6" id="KW-0378">Hydrolase</keyword>
<dbReference type="CDD" id="cd09274">
    <property type="entry name" value="RNase_HI_RT_Ty3"/>
    <property type="match status" value="1"/>
</dbReference>
<sequence length="767" mass="89423">MAGPSHQGYNMEDHDEGHTNFEMDVLRRQLQELQQRLEQYENQRRGARHHDSESDNENPFHRAHSHSSDVLENRKVKVVAIKLRKHASIWWEHLKRQREREGRERITTWAKMKRELKRKYLPNHYKQDAFMKFHNFKQRELSVEEYTAEFDHLMIRCDVVEQEEQMIARYLGGLRVEISDVVQLQPYWNYYDVCKLAMKVEKQQKEKRGNSFRSFTRDGVSNRGSGSTSKTTTIPKTAAAKLKNEGEALVVQRSLKVTYVEDEWLRNNIFHTRCTSHGKVLLVPLKKVHVPKPSFREGTNLLTRSGVEKALLENGEGFAIVHCIDLVLGSVLPNKPAYRLNPKEHEELQRQVEELIEKGLVRESMSPCAVLALLVPKKDGSWRMCIDSRAVNKITIRYHFPIPRLDDLLDQLYGAVIFSKIDLRSGYHQIRMRPGDEWKTAFKTREGLYEWMVMPFGLSNAPSTFMRLMNHVFKPFIGLFVVVYFDDILVYSKSQQDHMEHLYQVFQTLRKQKLYVNLKKCHFLTDSLVFLGYVVSAKGIKMDPSKIEAIIIRKFQWNEEAQKSFELIKMKVTEASVLVLPDFSKLFEVDCDASGVGIGAVLSQEGKPIAFFSEKLNESRRKYSTYDKEFYAIIRALDHWSHYLLPNEFLLHSDHEALKYLNSQQKLNSRHASWVEFLQPYSFSIKHKSGKLNQVADALSRRHSLLSTMQVQVLGFEVLKELYKNDPDFGNDDHSTSSSSIPKPTIIPQWPMDYFVSNVFENGEKVL</sequence>
<evidence type="ECO:0000313" key="10">
    <source>
        <dbReference type="EMBL" id="SPD22061.1"/>
    </source>
</evidence>
<evidence type="ECO:0000256" key="7">
    <source>
        <dbReference type="ARBA" id="ARBA00022918"/>
    </source>
</evidence>
<feature type="region of interest" description="Disordered" evidence="8">
    <location>
        <begin position="211"/>
        <end position="232"/>
    </location>
</feature>
<feature type="domain" description="Reverse transcriptase" evidence="9">
    <location>
        <begin position="356"/>
        <end position="535"/>
    </location>
</feature>
<dbReference type="Pfam" id="PF03732">
    <property type="entry name" value="Retrotrans_gag"/>
    <property type="match status" value="1"/>
</dbReference>
<keyword evidence="2" id="KW-0808">Transferase</keyword>
<dbReference type="PROSITE" id="PS50878">
    <property type="entry name" value="RT_POL"/>
    <property type="match status" value="1"/>
</dbReference>
<reference evidence="10" key="1">
    <citation type="submission" date="2018-02" db="EMBL/GenBank/DDBJ databases">
        <authorList>
            <person name="Cohen D.B."/>
            <person name="Kent A.D."/>
        </authorList>
    </citation>
    <scope>NUCLEOTIDE SEQUENCE</scope>
</reference>
<dbReference type="InterPro" id="IPR005162">
    <property type="entry name" value="Retrotrans_gag_dom"/>
</dbReference>
<dbReference type="FunFam" id="3.10.10.10:FF:000007">
    <property type="entry name" value="Retrovirus-related Pol polyprotein from transposon 17.6-like Protein"/>
    <property type="match status" value="1"/>
</dbReference>
<dbReference type="AlphaFoldDB" id="A0A2N9IDR7"/>
<keyword evidence="1" id="KW-0645">Protease</keyword>
<keyword evidence="7" id="KW-0695">RNA-directed DNA polymerase</keyword>
<proteinExistence type="predicted"/>
<gene>
    <name evidence="10" type="ORF">FSB_LOCUS49943</name>
</gene>
<evidence type="ECO:0000259" key="9">
    <source>
        <dbReference type="PROSITE" id="PS50878"/>
    </source>
</evidence>